<proteinExistence type="predicted"/>
<dbReference type="AlphaFoldDB" id="A0A9N9ITB4"/>
<protein>
    <submittedName>
        <fullName evidence="1">1837_t:CDS:1</fullName>
    </submittedName>
</protein>
<sequence length="117" mass="13428">IDDLYERYKSILHHAIILQLNLNPKCKTSITWNLSAFGRHSLTLGLNWNKYLEESGIMNSSLRYLLAEKPLKDLAPTAPNSSSLVIYIILSILQPRAFLGLFFDFDFRSVLLDDVEK</sequence>
<name>A0A9N9ITB4_9GLOM</name>
<dbReference type="Proteomes" id="UP000789342">
    <property type="component" value="Unassembled WGS sequence"/>
</dbReference>
<organism evidence="1 2">
    <name type="scientific">Acaulospora morrowiae</name>
    <dbReference type="NCBI Taxonomy" id="94023"/>
    <lineage>
        <taxon>Eukaryota</taxon>
        <taxon>Fungi</taxon>
        <taxon>Fungi incertae sedis</taxon>
        <taxon>Mucoromycota</taxon>
        <taxon>Glomeromycotina</taxon>
        <taxon>Glomeromycetes</taxon>
        <taxon>Diversisporales</taxon>
        <taxon>Acaulosporaceae</taxon>
        <taxon>Acaulospora</taxon>
    </lineage>
</organism>
<accession>A0A9N9ITB4</accession>
<feature type="non-terminal residue" evidence="1">
    <location>
        <position position="117"/>
    </location>
</feature>
<gene>
    <name evidence="1" type="ORF">AMORRO_LOCUS15038</name>
</gene>
<evidence type="ECO:0000313" key="1">
    <source>
        <dbReference type="EMBL" id="CAG8745963.1"/>
    </source>
</evidence>
<reference evidence="1" key="1">
    <citation type="submission" date="2021-06" db="EMBL/GenBank/DDBJ databases">
        <authorList>
            <person name="Kallberg Y."/>
            <person name="Tangrot J."/>
            <person name="Rosling A."/>
        </authorList>
    </citation>
    <scope>NUCLEOTIDE SEQUENCE</scope>
    <source>
        <strain evidence="1">CL551</strain>
    </source>
</reference>
<evidence type="ECO:0000313" key="2">
    <source>
        <dbReference type="Proteomes" id="UP000789342"/>
    </source>
</evidence>
<comment type="caution">
    <text evidence="1">The sequence shown here is derived from an EMBL/GenBank/DDBJ whole genome shotgun (WGS) entry which is preliminary data.</text>
</comment>
<keyword evidence="2" id="KW-1185">Reference proteome</keyword>
<dbReference type="EMBL" id="CAJVPV010032945">
    <property type="protein sequence ID" value="CAG8745963.1"/>
    <property type="molecule type" value="Genomic_DNA"/>
</dbReference>